<dbReference type="PROSITE" id="PS50011">
    <property type="entry name" value="PROTEIN_KINASE_DOM"/>
    <property type="match status" value="1"/>
</dbReference>
<dbReference type="GO" id="GO:0004715">
    <property type="term" value="F:non-membrane spanning protein tyrosine kinase activity"/>
    <property type="evidence" value="ECO:0007669"/>
    <property type="project" value="InterPro"/>
</dbReference>
<name>K1QM58_MAGGI</name>
<dbReference type="GO" id="GO:0005524">
    <property type="term" value="F:ATP binding"/>
    <property type="evidence" value="ECO:0007669"/>
    <property type="project" value="InterPro"/>
</dbReference>
<evidence type="ECO:0000313" key="1">
    <source>
        <dbReference type="EMBL" id="EKC34948.1"/>
    </source>
</evidence>
<organism evidence="1">
    <name type="scientific">Magallana gigas</name>
    <name type="common">Pacific oyster</name>
    <name type="synonym">Crassostrea gigas</name>
    <dbReference type="NCBI Taxonomy" id="29159"/>
    <lineage>
        <taxon>Eukaryota</taxon>
        <taxon>Metazoa</taxon>
        <taxon>Spiralia</taxon>
        <taxon>Lophotrochozoa</taxon>
        <taxon>Mollusca</taxon>
        <taxon>Bivalvia</taxon>
        <taxon>Autobranchia</taxon>
        <taxon>Pteriomorphia</taxon>
        <taxon>Ostreida</taxon>
        <taxon>Ostreoidea</taxon>
        <taxon>Ostreidae</taxon>
        <taxon>Magallana</taxon>
    </lineage>
</organism>
<dbReference type="HOGENOM" id="CLU_1023969_0_0_1"/>
<dbReference type="EMBL" id="JH818406">
    <property type="protein sequence ID" value="EKC34948.1"/>
    <property type="molecule type" value="Genomic_DNA"/>
</dbReference>
<gene>
    <name evidence="1" type="ORF">CGI_10006887</name>
</gene>
<dbReference type="GO" id="GO:0001501">
    <property type="term" value="P:skeletal system development"/>
    <property type="evidence" value="ECO:0007669"/>
    <property type="project" value="TreeGrafter"/>
</dbReference>
<dbReference type="Gene3D" id="1.10.510.10">
    <property type="entry name" value="Transferase(Phosphotransferase) domain 1"/>
    <property type="match status" value="1"/>
</dbReference>
<dbReference type="PANTHER" id="PTHR46448:SF4">
    <property type="entry name" value="EXTRACELLULAR TYROSINE-PROTEIN KINASE PKDCC-LIKE"/>
    <property type="match status" value="1"/>
</dbReference>
<dbReference type="Pfam" id="PF07714">
    <property type="entry name" value="PK_Tyr_Ser-Thr"/>
    <property type="match status" value="1"/>
</dbReference>
<reference evidence="1" key="1">
    <citation type="journal article" date="2012" name="Nature">
        <title>The oyster genome reveals stress adaptation and complexity of shell formation.</title>
        <authorList>
            <person name="Zhang G."/>
            <person name="Fang X."/>
            <person name="Guo X."/>
            <person name="Li L."/>
            <person name="Luo R."/>
            <person name="Xu F."/>
            <person name="Yang P."/>
            <person name="Zhang L."/>
            <person name="Wang X."/>
            <person name="Qi H."/>
            <person name="Xiong Z."/>
            <person name="Que H."/>
            <person name="Xie Y."/>
            <person name="Holland P.W."/>
            <person name="Paps J."/>
            <person name="Zhu Y."/>
            <person name="Wu F."/>
            <person name="Chen Y."/>
            <person name="Wang J."/>
            <person name="Peng C."/>
            <person name="Meng J."/>
            <person name="Yang L."/>
            <person name="Liu J."/>
            <person name="Wen B."/>
            <person name="Zhang N."/>
            <person name="Huang Z."/>
            <person name="Zhu Q."/>
            <person name="Feng Y."/>
            <person name="Mount A."/>
            <person name="Hedgecock D."/>
            <person name="Xu Z."/>
            <person name="Liu Y."/>
            <person name="Domazet-Loso T."/>
            <person name="Du Y."/>
            <person name="Sun X."/>
            <person name="Zhang S."/>
            <person name="Liu B."/>
            <person name="Cheng P."/>
            <person name="Jiang X."/>
            <person name="Li J."/>
            <person name="Fan D."/>
            <person name="Wang W."/>
            <person name="Fu W."/>
            <person name="Wang T."/>
            <person name="Wang B."/>
            <person name="Zhang J."/>
            <person name="Peng Z."/>
            <person name="Li Y."/>
            <person name="Li N."/>
            <person name="Wang J."/>
            <person name="Chen M."/>
            <person name="He Y."/>
            <person name="Tan F."/>
            <person name="Song X."/>
            <person name="Zheng Q."/>
            <person name="Huang R."/>
            <person name="Yang H."/>
            <person name="Du X."/>
            <person name="Chen L."/>
            <person name="Yang M."/>
            <person name="Gaffney P.M."/>
            <person name="Wang S."/>
            <person name="Luo L."/>
            <person name="She Z."/>
            <person name="Ming Y."/>
            <person name="Huang W."/>
            <person name="Zhang S."/>
            <person name="Huang B."/>
            <person name="Zhang Y."/>
            <person name="Qu T."/>
            <person name="Ni P."/>
            <person name="Miao G."/>
            <person name="Wang J."/>
            <person name="Wang Q."/>
            <person name="Steinberg C.E."/>
            <person name="Wang H."/>
            <person name="Li N."/>
            <person name="Qian L."/>
            <person name="Zhang G."/>
            <person name="Li Y."/>
            <person name="Yang H."/>
            <person name="Liu X."/>
            <person name="Wang J."/>
            <person name="Yin Y."/>
            <person name="Wang J."/>
        </authorList>
    </citation>
    <scope>NUCLEOTIDE SEQUENCE [LARGE SCALE GENOMIC DNA]</scope>
    <source>
        <strain evidence="1">05x7-T-G4-1.051#20</strain>
    </source>
</reference>
<sequence>MLKLLWRRVSPWKLCLLSSLVVLGLNVTLHWRFDKLEWGAEGVGNSDWRGLSEQVFRSHGFHGTFENRLRKLMEKSTDVGLDVIEIQNEAPMSVSYTENLIECEDFVKITNRTYLESGWTKAVYKGYYRGDPVAIKTVDVRGHHLRSCVTKGRNHGDCYQLAAQKIVKEIVVLQAIAHNNVVKVLGFCVPGTNRDIQEVAMVTELGEGVDLIKLLQMSWEDRFRCRIPILRNIDFGVKYLDDEDTWIIMYSDMCVEEAFRCARPIAATNLGG</sequence>
<dbReference type="SUPFAM" id="SSF56112">
    <property type="entry name" value="Protein kinase-like (PK-like)"/>
    <property type="match status" value="1"/>
</dbReference>
<dbReference type="InParanoid" id="K1QM58"/>
<protein>
    <submittedName>
        <fullName evidence="1">Uncharacterized protein</fullName>
    </submittedName>
</protein>
<dbReference type="InterPro" id="IPR011009">
    <property type="entry name" value="Kinase-like_dom_sf"/>
</dbReference>
<proteinExistence type="predicted"/>
<dbReference type="PANTHER" id="PTHR46448">
    <property type="entry name" value="PROTEIN KINASE DOMAIN-CONTAINING PROTEIN"/>
    <property type="match status" value="1"/>
</dbReference>
<dbReference type="GO" id="GO:0005576">
    <property type="term" value="C:extracellular region"/>
    <property type="evidence" value="ECO:0007669"/>
    <property type="project" value="TreeGrafter"/>
</dbReference>
<dbReference type="AlphaFoldDB" id="K1QM58"/>
<accession>K1QM58</accession>
<dbReference type="InterPro" id="IPR001245">
    <property type="entry name" value="Ser-Thr/Tyr_kinase_cat_dom"/>
</dbReference>
<dbReference type="InterPro" id="IPR000719">
    <property type="entry name" value="Prot_kinase_dom"/>
</dbReference>
<dbReference type="InterPro" id="IPR042983">
    <property type="entry name" value="PKDCC"/>
</dbReference>